<dbReference type="EMBL" id="FORA01000002">
    <property type="protein sequence ID" value="SFJ07274.1"/>
    <property type="molecule type" value="Genomic_DNA"/>
</dbReference>
<proteinExistence type="predicted"/>
<name>A0A1I3NDA2_9RHOB</name>
<accession>A0A1I3NDA2</accession>
<dbReference type="STRING" id="390807.SAMN04488095_2123"/>
<keyword evidence="2" id="KW-1185">Reference proteome</keyword>
<gene>
    <name evidence="1" type="ORF">SAMN04488095_2123</name>
</gene>
<protein>
    <submittedName>
        <fullName evidence="1">Uncharacterized protein</fullName>
    </submittedName>
</protein>
<evidence type="ECO:0000313" key="2">
    <source>
        <dbReference type="Proteomes" id="UP000199110"/>
    </source>
</evidence>
<organism evidence="1 2">
    <name type="scientific">Jannaschia pohangensis</name>
    <dbReference type="NCBI Taxonomy" id="390807"/>
    <lineage>
        <taxon>Bacteria</taxon>
        <taxon>Pseudomonadati</taxon>
        <taxon>Pseudomonadota</taxon>
        <taxon>Alphaproteobacteria</taxon>
        <taxon>Rhodobacterales</taxon>
        <taxon>Roseobacteraceae</taxon>
        <taxon>Jannaschia</taxon>
    </lineage>
</organism>
<dbReference type="Proteomes" id="UP000199110">
    <property type="component" value="Unassembled WGS sequence"/>
</dbReference>
<dbReference type="RefSeq" id="WP_092779993.1">
    <property type="nucleotide sequence ID" value="NZ_FORA01000002.1"/>
</dbReference>
<sequence length="200" mass="21572">MILRAIIAVCILFAGYVAVFSLTARDLVGFRSSVSGAGSDPGFPEGCLPELGCRAQTDPFPEGLRVPATEPLVSCNLNVDEQGADPRSYALWRPRSLAEHEFCLSTIALLIGDWRLVAAWMKAMRFDDDDSLRLVPYIGGAGVVAGGDLTGIRLATGLPEIGRSPVSQSRNNHRGPILMRALVNPRGIVEEVTLLPARFR</sequence>
<dbReference type="AlphaFoldDB" id="A0A1I3NDA2"/>
<dbReference type="OrthoDB" id="9844301at2"/>
<evidence type="ECO:0000313" key="1">
    <source>
        <dbReference type="EMBL" id="SFJ07274.1"/>
    </source>
</evidence>
<reference evidence="1 2" key="1">
    <citation type="submission" date="2016-10" db="EMBL/GenBank/DDBJ databases">
        <authorList>
            <person name="de Groot N.N."/>
        </authorList>
    </citation>
    <scope>NUCLEOTIDE SEQUENCE [LARGE SCALE GENOMIC DNA]</scope>
    <source>
        <strain evidence="1 2">DSM 19073</strain>
    </source>
</reference>